<evidence type="ECO:0000313" key="7">
    <source>
        <dbReference type="EMBL" id="PNS18650.1"/>
    </source>
</evidence>
<dbReference type="SUPFAM" id="SSF57667">
    <property type="entry name" value="beta-beta-alpha zinc fingers"/>
    <property type="match status" value="2"/>
</dbReference>
<keyword evidence="2 4" id="KW-0863">Zinc-finger</keyword>
<name>A0A2K1QUM5_9PEZI</name>
<evidence type="ECO:0000256" key="1">
    <source>
        <dbReference type="ARBA" id="ARBA00022723"/>
    </source>
</evidence>
<feature type="region of interest" description="Disordered" evidence="5">
    <location>
        <begin position="277"/>
        <end position="324"/>
    </location>
</feature>
<feature type="compositionally biased region" description="Low complexity" evidence="5">
    <location>
        <begin position="157"/>
        <end position="166"/>
    </location>
</feature>
<dbReference type="Gene3D" id="3.30.160.60">
    <property type="entry name" value="Classic Zinc Finger"/>
    <property type="match status" value="3"/>
</dbReference>
<dbReference type="PANTHER" id="PTHR23235">
    <property type="entry name" value="KRUEPPEL-LIKE TRANSCRIPTION FACTOR"/>
    <property type="match status" value="1"/>
</dbReference>
<feature type="compositionally biased region" description="Basic and acidic residues" evidence="5">
    <location>
        <begin position="277"/>
        <end position="294"/>
    </location>
</feature>
<gene>
    <name evidence="7" type="ORF">CAC42_5189</name>
</gene>
<dbReference type="Pfam" id="PF00096">
    <property type="entry name" value="zf-C2H2"/>
    <property type="match status" value="3"/>
</dbReference>
<feature type="compositionally biased region" description="Basic residues" evidence="5">
    <location>
        <begin position="295"/>
        <end position="305"/>
    </location>
</feature>
<evidence type="ECO:0000256" key="3">
    <source>
        <dbReference type="ARBA" id="ARBA00022833"/>
    </source>
</evidence>
<feature type="domain" description="C2H2-type" evidence="6">
    <location>
        <begin position="202"/>
        <end position="229"/>
    </location>
</feature>
<evidence type="ECO:0000256" key="5">
    <source>
        <dbReference type="SAM" id="MobiDB-lite"/>
    </source>
</evidence>
<dbReference type="InParanoid" id="A0A2K1QUM5"/>
<keyword evidence="8" id="KW-1185">Reference proteome</keyword>
<dbReference type="AlphaFoldDB" id="A0A2K1QUM5"/>
<feature type="domain" description="C2H2-type" evidence="6">
    <location>
        <begin position="263"/>
        <end position="282"/>
    </location>
</feature>
<dbReference type="STRING" id="2082308.A0A2K1QUM5"/>
<evidence type="ECO:0000256" key="2">
    <source>
        <dbReference type="ARBA" id="ARBA00022771"/>
    </source>
</evidence>
<dbReference type="SMART" id="SM00355">
    <property type="entry name" value="ZnF_C2H2"/>
    <property type="match status" value="3"/>
</dbReference>
<protein>
    <recommendedName>
        <fullName evidence="6">C2H2-type domain-containing protein</fullName>
    </recommendedName>
</protein>
<keyword evidence="3" id="KW-0862">Zinc</keyword>
<keyword evidence="1" id="KW-0479">Metal-binding</keyword>
<dbReference type="EMBL" id="NKHZ01000039">
    <property type="protein sequence ID" value="PNS18650.1"/>
    <property type="molecule type" value="Genomic_DNA"/>
</dbReference>
<feature type="domain" description="C2H2-type" evidence="6">
    <location>
        <begin position="232"/>
        <end position="262"/>
    </location>
</feature>
<proteinExistence type="predicted"/>
<dbReference type="GO" id="GO:0008270">
    <property type="term" value="F:zinc ion binding"/>
    <property type="evidence" value="ECO:0007669"/>
    <property type="project" value="UniProtKB-KW"/>
</dbReference>
<evidence type="ECO:0000313" key="8">
    <source>
        <dbReference type="Proteomes" id="UP000243797"/>
    </source>
</evidence>
<dbReference type="InterPro" id="IPR036236">
    <property type="entry name" value="Znf_C2H2_sf"/>
</dbReference>
<evidence type="ECO:0000256" key="4">
    <source>
        <dbReference type="PROSITE-ProRule" id="PRU00042"/>
    </source>
</evidence>
<comment type="caution">
    <text evidence="7">The sequence shown here is derived from an EMBL/GenBank/DDBJ whole genome shotgun (WGS) entry which is preliminary data.</text>
</comment>
<sequence length="324" mass="36573">MTTILNGYPSAHHMLNDRMPVNLGSGYMPYVSSAAWQEQSNFVAMPNMVDDSAYLRQSQAMNENLPWMFRPPATSTDLDFASEASAASSPFPFSAESLFRASPHIKTEDSDSGSAAMTRTRSTVLSSYSDSSPHQYQFPVAPAIKEERKSPVLNAVSSHSPSSSHSRSSHESIDQDIDSEGDLSTGARRKRRTYASEESGKHQCHICKQYFRRSYNLKAHMKTHDPSRLRAFVCGQPSCNRSFERKADLTRHFESVHIRDKKYPCEHCGSGFTRKDTARRHMDDGCSKRWEQRQRRATNSRKGKQRSVSAGVINSREGDPMHWP</sequence>
<dbReference type="OrthoDB" id="6910977at2759"/>
<dbReference type="InterPro" id="IPR013087">
    <property type="entry name" value="Znf_C2H2_type"/>
</dbReference>
<dbReference type="PROSITE" id="PS00028">
    <property type="entry name" value="ZINC_FINGER_C2H2_1"/>
    <property type="match status" value="2"/>
</dbReference>
<organism evidence="7 8">
    <name type="scientific">Sphaceloma murrayae</name>
    <dbReference type="NCBI Taxonomy" id="2082308"/>
    <lineage>
        <taxon>Eukaryota</taxon>
        <taxon>Fungi</taxon>
        <taxon>Dikarya</taxon>
        <taxon>Ascomycota</taxon>
        <taxon>Pezizomycotina</taxon>
        <taxon>Dothideomycetes</taxon>
        <taxon>Dothideomycetidae</taxon>
        <taxon>Myriangiales</taxon>
        <taxon>Elsinoaceae</taxon>
        <taxon>Sphaceloma</taxon>
    </lineage>
</organism>
<feature type="region of interest" description="Disordered" evidence="5">
    <location>
        <begin position="153"/>
        <end position="198"/>
    </location>
</feature>
<reference evidence="7 8" key="1">
    <citation type="submission" date="2017-06" db="EMBL/GenBank/DDBJ databases">
        <title>Draft genome sequence of a variant of Elsinoe murrayae.</title>
        <authorList>
            <person name="Cheng Q."/>
        </authorList>
    </citation>
    <scope>NUCLEOTIDE SEQUENCE [LARGE SCALE GENOMIC DNA]</scope>
    <source>
        <strain evidence="7 8">CQ-2017a</strain>
    </source>
</reference>
<dbReference type="PANTHER" id="PTHR23235:SF120">
    <property type="entry name" value="KRUPPEL-LIKE FACTOR 15"/>
    <property type="match status" value="1"/>
</dbReference>
<dbReference type="Proteomes" id="UP000243797">
    <property type="component" value="Unassembled WGS sequence"/>
</dbReference>
<accession>A0A2K1QUM5</accession>
<dbReference type="GO" id="GO:0000981">
    <property type="term" value="F:DNA-binding transcription factor activity, RNA polymerase II-specific"/>
    <property type="evidence" value="ECO:0007669"/>
    <property type="project" value="TreeGrafter"/>
</dbReference>
<evidence type="ECO:0000259" key="6">
    <source>
        <dbReference type="PROSITE" id="PS50157"/>
    </source>
</evidence>
<dbReference type="GO" id="GO:0000978">
    <property type="term" value="F:RNA polymerase II cis-regulatory region sequence-specific DNA binding"/>
    <property type="evidence" value="ECO:0007669"/>
    <property type="project" value="TreeGrafter"/>
</dbReference>
<dbReference type="PROSITE" id="PS50157">
    <property type="entry name" value="ZINC_FINGER_C2H2_2"/>
    <property type="match status" value="3"/>
</dbReference>